<protein>
    <recommendedName>
        <fullName evidence="3">acid phosphatase</fullName>
        <ecNumber evidence="3">3.1.3.2</ecNumber>
    </recommendedName>
</protein>
<evidence type="ECO:0000256" key="4">
    <source>
        <dbReference type="ARBA" id="ARBA00022729"/>
    </source>
</evidence>
<dbReference type="Pfam" id="PF00328">
    <property type="entry name" value="His_Phos_2"/>
    <property type="match status" value="1"/>
</dbReference>
<gene>
    <name evidence="10" type="primary">LOC107272985</name>
</gene>
<evidence type="ECO:0000256" key="3">
    <source>
        <dbReference type="ARBA" id="ARBA00012646"/>
    </source>
</evidence>
<keyword evidence="5" id="KW-0378">Hydrolase</keyword>
<evidence type="ECO:0000313" key="9">
    <source>
        <dbReference type="Proteomes" id="UP000694920"/>
    </source>
</evidence>
<dbReference type="CDD" id="cd07061">
    <property type="entry name" value="HP_HAP_like"/>
    <property type="match status" value="1"/>
</dbReference>
<evidence type="ECO:0000256" key="7">
    <source>
        <dbReference type="ARBA" id="ARBA00023180"/>
    </source>
</evidence>
<reference evidence="10" key="1">
    <citation type="submission" date="2025-08" db="UniProtKB">
        <authorList>
            <consortium name="RefSeq"/>
        </authorList>
    </citation>
    <scope>IDENTIFICATION</scope>
</reference>
<dbReference type="GO" id="GO:0003993">
    <property type="term" value="F:acid phosphatase activity"/>
    <property type="evidence" value="ECO:0007669"/>
    <property type="project" value="UniProtKB-EC"/>
</dbReference>
<accession>A0AAJ7CAU8</accession>
<keyword evidence="7" id="KW-0325">Glycoprotein</keyword>
<dbReference type="PANTHER" id="PTHR11567">
    <property type="entry name" value="ACID PHOSPHATASE-RELATED"/>
    <property type="match status" value="1"/>
</dbReference>
<comment type="catalytic activity">
    <reaction evidence="1">
        <text>a phosphate monoester + H2O = an alcohol + phosphate</text>
        <dbReference type="Rhea" id="RHEA:15017"/>
        <dbReference type="ChEBI" id="CHEBI:15377"/>
        <dbReference type="ChEBI" id="CHEBI:30879"/>
        <dbReference type="ChEBI" id="CHEBI:43474"/>
        <dbReference type="ChEBI" id="CHEBI:67140"/>
        <dbReference type="EC" id="3.1.3.2"/>
    </reaction>
</comment>
<comment type="similarity">
    <text evidence="2">Belongs to the histidine acid phosphatase family.</text>
</comment>
<evidence type="ECO:0000256" key="2">
    <source>
        <dbReference type="ARBA" id="ARBA00005375"/>
    </source>
</evidence>
<dbReference type="InterPro" id="IPR029033">
    <property type="entry name" value="His_PPase_superfam"/>
</dbReference>
<dbReference type="AlphaFoldDB" id="A0AAJ7CAU8"/>
<dbReference type="Proteomes" id="UP000694920">
    <property type="component" value="Unplaced"/>
</dbReference>
<keyword evidence="6" id="KW-1015">Disulfide bond</keyword>
<dbReference type="RefSeq" id="XP_015606223.1">
    <property type="nucleotide sequence ID" value="XM_015750737.2"/>
</dbReference>
<dbReference type="InterPro" id="IPR000560">
    <property type="entry name" value="His_Pase_clade-2"/>
</dbReference>
<evidence type="ECO:0000313" key="10">
    <source>
        <dbReference type="RefSeq" id="XP_015606223.1"/>
    </source>
</evidence>
<evidence type="ECO:0000256" key="5">
    <source>
        <dbReference type="ARBA" id="ARBA00022801"/>
    </source>
</evidence>
<dbReference type="EC" id="3.1.3.2" evidence="3"/>
<dbReference type="PANTHER" id="PTHR11567:SF211">
    <property type="entry name" value="PROSTATIC ACID PHOSPHATASE"/>
    <property type="match status" value="1"/>
</dbReference>
<keyword evidence="4 8" id="KW-0732">Signal</keyword>
<dbReference type="Gene3D" id="3.40.50.1240">
    <property type="entry name" value="Phosphoglycerate mutase-like"/>
    <property type="match status" value="1"/>
</dbReference>
<evidence type="ECO:0000256" key="1">
    <source>
        <dbReference type="ARBA" id="ARBA00000032"/>
    </source>
</evidence>
<dbReference type="InterPro" id="IPR050645">
    <property type="entry name" value="Histidine_acid_phosphatase"/>
</dbReference>
<name>A0AAJ7CAU8_CEPCN</name>
<keyword evidence="9" id="KW-1185">Reference proteome</keyword>
<dbReference type="KEGG" id="ccin:107272985"/>
<organism evidence="9 10">
    <name type="scientific">Cephus cinctus</name>
    <name type="common">Wheat stem sawfly</name>
    <dbReference type="NCBI Taxonomy" id="211228"/>
    <lineage>
        <taxon>Eukaryota</taxon>
        <taxon>Metazoa</taxon>
        <taxon>Ecdysozoa</taxon>
        <taxon>Arthropoda</taxon>
        <taxon>Hexapoda</taxon>
        <taxon>Insecta</taxon>
        <taxon>Pterygota</taxon>
        <taxon>Neoptera</taxon>
        <taxon>Endopterygota</taxon>
        <taxon>Hymenoptera</taxon>
        <taxon>Cephoidea</taxon>
        <taxon>Cephidae</taxon>
        <taxon>Cephus</taxon>
    </lineage>
</organism>
<feature type="signal peptide" evidence="8">
    <location>
        <begin position="1"/>
        <end position="22"/>
    </location>
</feature>
<evidence type="ECO:0000256" key="8">
    <source>
        <dbReference type="SAM" id="SignalP"/>
    </source>
</evidence>
<dbReference type="SUPFAM" id="SSF53254">
    <property type="entry name" value="Phosphoglycerate mutase-like"/>
    <property type="match status" value="1"/>
</dbReference>
<proteinExistence type="inferred from homology"/>
<dbReference type="GeneID" id="107272985"/>
<feature type="chain" id="PRO_5042615445" description="acid phosphatase" evidence="8">
    <location>
        <begin position="23"/>
        <end position="407"/>
    </location>
</feature>
<sequence length="407" mass="47849">MYPGRCILFYALSLTLADLVYCEMQVKLLHVLFRHGDKVPHQEYQNYPNDPHRNHSYYPIENGGLTNQGKMREYKIGMLLRDRYNKYFGQYYWPDMIYAQSTYFPRTQMSLQLVLAGLFPPKDKQIWNPHLPWSPVSSFFVHYNADYLLFPHLCPQYTSTYARFLREDQTREMISKYQDVMKYLSKYTGKDVSTTSAVYYLYNLFKEQAAQNLTLPKWTEKVYPKTMKDITALDFNLRSYTRDLKRLNGGMLLRKVTDDIKELRTGNLRPSGRKAFFFSAHELNVATFVRTLGTDDPVLPAYGSTVILETLQDENEMYYIRVLLWTGVTERLIVQTVPGCTEICPLDVFLDLMKNVIPTDAEYYCYGTESTNINKRNTDSAASDFWNFSKWPYLLIVIPSIVNFRYF</sequence>
<evidence type="ECO:0000256" key="6">
    <source>
        <dbReference type="ARBA" id="ARBA00023157"/>
    </source>
</evidence>